<evidence type="ECO:0000313" key="2">
    <source>
        <dbReference type="EMBL" id="QQO08972.1"/>
    </source>
</evidence>
<dbReference type="SUPFAM" id="SSF109604">
    <property type="entry name" value="HD-domain/PDEase-like"/>
    <property type="match status" value="1"/>
</dbReference>
<dbReference type="Pfam" id="PF01966">
    <property type="entry name" value="HD"/>
    <property type="match status" value="1"/>
</dbReference>
<dbReference type="EMBL" id="CP067089">
    <property type="protein sequence ID" value="QQO08972.1"/>
    <property type="molecule type" value="Genomic_DNA"/>
</dbReference>
<accession>A0A7T8B9Y3</accession>
<gene>
    <name evidence="2" type="ORF">JFL75_18880</name>
</gene>
<keyword evidence="2" id="KW-0378">Hydrolase</keyword>
<dbReference type="KEGG" id="bhc:JFL75_18880"/>
<organism evidence="2 3">
    <name type="scientific">Breznakiella homolactica</name>
    <dbReference type="NCBI Taxonomy" id="2798577"/>
    <lineage>
        <taxon>Bacteria</taxon>
        <taxon>Pseudomonadati</taxon>
        <taxon>Spirochaetota</taxon>
        <taxon>Spirochaetia</taxon>
        <taxon>Spirochaetales</taxon>
        <taxon>Breznakiellaceae</taxon>
        <taxon>Breznakiella</taxon>
    </lineage>
</organism>
<keyword evidence="3" id="KW-1185">Reference proteome</keyword>
<dbReference type="InterPro" id="IPR006674">
    <property type="entry name" value="HD_domain"/>
</dbReference>
<proteinExistence type="predicted"/>
<dbReference type="PANTHER" id="PTHR38659:SF2">
    <property type="entry name" value="HDIG DOMAIN PROTEIN"/>
    <property type="match status" value="1"/>
</dbReference>
<dbReference type="Gene3D" id="1.10.3210.10">
    <property type="entry name" value="Hypothetical protein af1432"/>
    <property type="match status" value="1"/>
</dbReference>
<evidence type="ECO:0000313" key="3">
    <source>
        <dbReference type="Proteomes" id="UP000595917"/>
    </source>
</evidence>
<dbReference type="Proteomes" id="UP000595917">
    <property type="component" value="Chromosome"/>
</dbReference>
<protein>
    <submittedName>
        <fullName evidence="2">Hydrolase</fullName>
    </submittedName>
</protein>
<dbReference type="AlphaFoldDB" id="A0A7T8B9Y3"/>
<dbReference type="PANTHER" id="PTHR38659">
    <property type="entry name" value="METAL-DEPENDENT PHOSPHOHYDROLASE"/>
    <property type="match status" value="1"/>
</dbReference>
<dbReference type="CDD" id="cd00077">
    <property type="entry name" value="HDc"/>
    <property type="match status" value="1"/>
</dbReference>
<feature type="domain" description="HD" evidence="1">
    <location>
        <begin position="22"/>
        <end position="93"/>
    </location>
</feature>
<dbReference type="GO" id="GO:0016787">
    <property type="term" value="F:hydrolase activity"/>
    <property type="evidence" value="ECO:0007669"/>
    <property type="project" value="UniProtKB-KW"/>
</dbReference>
<sequence>MAPTRTEAEQLWRQYNSDEALWRHALSVEAAMRHFAEKNGEDADVWGIVGLVHDIDYEQFPQEHCVKARPILEDAGWPEEYIRAVVSHGWGLVTDVEPLTAMEKTLYAVDELTGFISACALVRPSKSVMDLEVKSVKKKWKTPAFAAGVSREVIENGADRLGLSLDDLIGETILAMRKIAPAIGL</sequence>
<dbReference type="RefSeq" id="WP_215626277.1">
    <property type="nucleotide sequence ID" value="NZ_CP067089.2"/>
</dbReference>
<dbReference type="InterPro" id="IPR003607">
    <property type="entry name" value="HD/PDEase_dom"/>
</dbReference>
<name>A0A7T8B9Y3_9SPIR</name>
<evidence type="ECO:0000259" key="1">
    <source>
        <dbReference type="Pfam" id="PF01966"/>
    </source>
</evidence>
<reference evidence="2" key="1">
    <citation type="submission" date="2021-01" db="EMBL/GenBank/DDBJ databases">
        <title>Description of Breznakiella homolactica.</title>
        <authorList>
            <person name="Song Y."/>
            <person name="Brune A."/>
        </authorList>
    </citation>
    <scope>NUCLEOTIDE SEQUENCE</scope>
    <source>
        <strain evidence="2">RmG30</strain>
    </source>
</reference>